<evidence type="ECO:0000313" key="1">
    <source>
        <dbReference type="EMBL" id="CAK7267549.1"/>
    </source>
</evidence>
<protein>
    <submittedName>
        <fullName evidence="1">Uncharacterized protein</fullName>
    </submittedName>
</protein>
<name>A0ABP0DH15_9PEZI</name>
<dbReference type="EMBL" id="CAWUON010000028">
    <property type="protein sequence ID" value="CAK7267549.1"/>
    <property type="molecule type" value="Genomic_DNA"/>
</dbReference>
<comment type="caution">
    <text evidence="1">The sequence shown here is derived from an EMBL/GenBank/DDBJ whole genome shotgun (WGS) entry which is preliminary data.</text>
</comment>
<evidence type="ECO:0000313" key="2">
    <source>
        <dbReference type="Proteomes" id="UP001642502"/>
    </source>
</evidence>
<gene>
    <name evidence="1" type="ORF">SEPCBS119000_002610</name>
</gene>
<proteinExistence type="predicted"/>
<organism evidence="1 2">
    <name type="scientific">Sporothrix epigloea</name>
    <dbReference type="NCBI Taxonomy" id="1892477"/>
    <lineage>
        <taxon>Eukaryota</taxon>
        <taxon>Fungi</taxon>
        <taxon>Dikarya</taxon>
        <taxon>Ascomycota</taxon>
        <taxon>Pezizomycotina</taxon>
        <taxon>Sordariomycetes</taxon>
        <taxon>Sordariomycetidae</taxon>
        <taxon>Ophiostomatales</taxon>
        <taxon>Ophiostomataceae</taxon>
        <taxon>Sporothrix</taxon>
    </lineage>
</organism>
<dbReference type="Proteomes" id="UP001642502">
    <property type="component" value="Unassembled WGS sequence"/>
</dbReference>
<accession>A0ABP0DH15</accession>
<sequence length="69" mass="7216">MAATAPAPTEESILLAMRSDLGLGRVDDLRLEDGRKGRTIRPGDASHVLKVAAAPPQTVLPVAGKWLGT</sequence>
<keyword evidence="2" id="KW-1185">Reference proteome</keyword>
<reference evidence="1 2" key="1">
    <citation type="submission" date="2024-01" db="EMBL/GenBank/DDBJ databases">
        <authorList>
            <person name="Allen C."/>
            <person name="Tagirdzhanova G."/>
        </authorList>
    </citation>
    <scope>NUCLEOTIDE SEQUENCE [LARGE SCALE GENOMIC DNA]</scope>
    <source>
        <strain evidence="1 2">CBS 119000</strain>
    </source>
</reference>